<reference evidence="1" key="1">
    <citation type="submission" date="2020-07" db="EMBL/GenBank/DDBJ databases">
        <title>Huge and variable diversity of episymbiotic CPR bacteria and DPANN archaea in groundwater ecosystems.</title>
        <authorList>
            <person name="He C.Y."/>
            <person name="Keren R."/>
            <person name="Whittaker M."/>
            <person name="Farag I.F."/>
            <person name="Doudna J."/>
            <person name="Cate J.H.D."/>
            <person name="Banfield J.F."/>
        </authorList>
    </citation>
    <scope>NUCLEOTIDE SEQUENCE</scope>
    <source>
        <strain evidence="1">NC_groundwater_672_Ag_B-0.1um_62_36</strain>
    </source>
</reference>
<organism evidence="1 2">
    <name type="scientific">Tectimicrobiota bacterium</name>
    <dbReference type="NCBI Taxonomy" id="2528274"/>
    <lineage>
        <taxon>Bacteria</taxon>
        <taxon>Pseudomonadati</taxon>
        <taxon>Nitrospinota/Tectimicrobiota group</taxon>
        <taxon>Candidatus Tectimicrobiota</taxon>
    </lineage>
</organism>
<proteinExistence type="predicted"/>
<gene>
    <name evidence="1" type="ORF">HYY20_00045</name>
</gene>
<dbReference type="EMBL" id="JACPRF010000002">
    <property type="protein sequence ID" value="MBI2875255.1"/>
    <property type="molecule type" value="Genomic_DNA"/>
</dbReference>
<dbReference type="CDD" id="cd17040">
    <property type="entry name" value="Ubl_MoaD_like"/>
    <property type="match status" value="1"/>
</dbReference>
<accession>A0A932CKU8</accession>
<sequence length="92" mass="10089">MKVAVHFLGILSDYFQTCRAELELAPSATRQDLLVALGRLFGPKLPPRLWDHQGNRFIPGVHLIGKNGDLDDPESPLAEDDEVNILMPLAGG</sequence>
<dbReference type="Proteomes" id="UP000769766">
    <property type="component" value="Unassembled WGS sequence"/>
</dbReference>
<evidence type="ECO:0000313" key="2">
    <source>
        <dbReference type="Proteomes" id="UP000769766"/>
    </source>
</evidence>
<dbReference type="SUPFAM" id="SSF54285">
    <property type="entry name" value="MoaD/ThiS"/>
    <property type="match status" value="1"/>
</dbReference>
<dbReference type="InterPro" id="IPR012675">
    <property type="entry name" value="Beta-grasp_dom_sf"/>
</dbReference>
<name>A0A932CKU8_UNCTE</name>
<evidence type="ECO:0000313" key="1">
    <source>
        <dbReference type="EMBL" id="MBI2875255.1"/>
    </source>
</evidence>
<dbReference type="InterPro" id="IPR016155">
    <property type="entry name" value="Mopterin_synth/thiamin_S_b"/>
</dbReference>
<protein>
    <submittedName>
        <fullName evidence="1">MoaD/ThiS family protein</fullName>
    </submittedName>
</protein>
<dbReference type="Gene3D" id="3.10.20.30">
    <property type="match status" value="1"/>
</dbReference>
<dbReference type="AlphaFoldDB" id="A0A932CKU8"/>
<comment type="caution">
    <text evidence="1">The sequence shown here is derived from an EMBL/GenBank/DDBJ whole genome shotgun (WGS) entry which is preliminary data.</text>
</comment>